<dbReference type="EMBL" id="CM042028">
    <property type="protein sequence ID" value="KAI3800092.1"/>
    <property type="molecule type" value="Genomic_DNA"/>
</dbReference>
<dbReference type="Proteomes" id="UP001056120">
    <property type="component" value="Linkage Group LG11"/>
</dbReference>
<reference evidence="2" key="1">
    <citation type="journal article" date="2022" name="Mol. Ecol. Resour.">
        <title>The genomes of chicory, endive, great burdock and yacon provide insights into Asteraceae palaeo-polyploidization history and plant inulin production.</title>
        <authorList>
            <person name="Fan W."/>
            <person name="Wang S."/>
            <person name="Wang H."/>
            <person name="Wang A."/>
            <person name="Jiang F."/>
            <person name="Liu H."/>
            <person name="Zhao H."/>
            <person name="Xu D."/>
            <person name="Zhang Y."/>
        </authorList>
    </citation>
    <scope>NUCLEOTIDE SEQUENCE [LARGE SCALE GENOMIC DNA]</scope>
    <source>
        <strain evidence="2">cv. Yunnan</strain>
    </source>
</reference>
<organism evidence="1 2">
    <name type="scientific">Smallanthus sonchifolius</name>
    <dbReference type="NCBI Taxonomy" id="185202"/>
    <lineage>
        <taxon>Eukaryota</taxon>
        <taxon>Viridiplantae</taxon>
        <taxon>Streptophyta</taxon>
        <taxon>Embryophyta</taxon>
        <taxon>Tracheophyta</taxon>
        <taxon>Spermatophyta</taxon>
        <taxon>Magnoliopsida</taxon>
        <taxon>eudicotyledons</taxon>
        <taxon>Gunneridae</taxon>
        <taxon>Pentapetalae</taxon>
        <taxon>asterids</taxon>
        <taxon>campanulids</taxon>
        <taxon>Asterales</taxon>
        <taxon>Asteraceae</taxon>
        <taxon>Asteroideae</taxon>
        <taxon>Heliantheae alliance</taxon>
        <taxon>Millerieae</taxon>
        <taxon>Smallanthus</taxon>
    </lineage>
</organism>
<comment type="caution">
    <text evidence="1">The sequence shown here is derived from an EMBL/GenBank/DDBJ whole genome shotgun (WGS) entry which is preliminary data.</text>
</comment>
<gene>
    <name evidence="1" type="ORF">L1987_35400</name>
</gene>
<proteinExistence type="predicted"/>
<accession>A0ACB9HW87</accession>
<evidence type="ECO:0000313" key="2">
    <source>
        <dbReference type="Proteomes" id="UP001056120"/>
    </source>
</evidence>
<protein>
    <submittedName>
        <fullName evidence="1">Uncharacterized protein</fullName>
    </submittedName>
</protein>
<sequence>MDINRSYKYLEVDPKEQQHFHTQNIEENKPLGPISNSTTKTLALQTSIKKGIIFNQRRAGTVKIGDGRFELRDRFEEHRQLSISRALRLRSFRQMAVTLKSVDRNAVKRREQHPEIRNKRWKIDWDLCHHCLSPELSTTTSVDLSAVIAGGDSSDDDIELIDKTVSAVEFAQSEYDTSDIANSFSSFFVES</sequence>
<name>A0ACB9HW87_9ASTR</name>
<reference evidence="1 2" key="2">
    <citation type="journal article" date="2022" name="Mol. Ecol. Resour.">
        <title>The genomes of chicory, endive, great burdock and yacon provide insights into Asteraceae paleo-polyploidization history and plant inulin production.</title>
        <authorList>
            <person name="Fan W."/>
            <person name="Wang S."/>
            <person name="Wang H."/>
            <person name="Wang A."/>
            <person name="Jiang F."/>
            <person name="Liu H."/>
            <person name="Zhao H."/>
            <person name="Xu D."/>
            <person name="Zhang Y."/>
        </authorList>
    </citation>
    <scope>NUCLEOTIDE SEQUENCE [LARGE SCALE GENOMIC DNA]</scope>
    <source>
        <strain evidence="2">cv. Yunnan</strain>
        <tissue evidence="1">Leaves</tissue>
    </source>
</reference>
<keyword evidence="2" id="KW-1185">Reference proteome</keyword>
<evidence type="ECO:0000313" key="1">
    <source>
        <dbReference type="EMBL" id="KAI3800092.1"/>
    </source>
</evidence>